<dbReference type="Proteomes" id="UP000295765">
    <property type="component" value="Unassembled WGS sequence"/>
</dbReference>
<evidence type="ECO:0000256" key="8">
    <source>
        <dbReference type="ARBA" id="ARBA00022989"/>
    </source>
</evidence>
<keyword evidence="6 11" id="KW-0812">Transmembrane</keyword>
<dbReference type="PANTHER" id="PTHR30413:SF10">
    <property type="entry name" value="CAPSULE POLYSACCHARIDE EXPORT INNER-MEMBRANE PROTEIN CTRC"/>
    <property type="match status" value="1"/>
</dbReference>
<dbReference type="InterPro" id="IPR013525">
    <property type="entry name" value="ABC2_TM"/>
</dbReference>
<keyword evidence="3 11" id="KW-0813">Transport</keyword>
<evidence type="ECO:0000256" key="9">
    <source>
        <dbReference type="ARBA" id="ARBA00023047"/>
    </source>
</evidence>
<dbReference type="Pfam" id="PF01061">
    <property type="entry name" value="ABC2_membrane"/>
    <property type="match status" value="1"/>
</dbReference>
<dbReference type="PANTHER" id="PTHR30413">
    <property type="entry name" value="INNER MEMBRANE TRANSPORT PERMEASE"/>
    <property type="match status" value="1"/>
</dbReference>
<evidence type="ECO:0000256" key="5">
    <source>
        <dbReference type="ARBA" id="ARBA00022597"/>
    </source>
</evidence>
<dbReference type="PROSITE" id="PS51012">
    <property type="entry name" value="ABC_TM2"/>
    <property type="match status" value="1"/>
</dbReference>
<evidence type="ECO:0000256" key="1">
    <source>
        <dbReference type="ARBA" id="ARBA00004651"/>
    </source>
</evidence>
<feature type="transmembrane region" description="Helical" evidence="11">
    <location>
        <begin position="237"/>
        <end position="253"/>
    </location>
</feature>
<comment type="subcellular location">
    <subcellularLocation>
        <location evidence="11">Cell inner membrane</location>
        <topology evidence="11">Multi-pass membrane protein</topology>
    </subcellularLocation>
    <subcellularLocation>
        <location evidence="1">Cell membrane</location>
        <topology evidence="1">Multi-pass membrane protein</topology>
    </subcellularLocation>
</comment>
<evidence type="ECO:0000313" key="13">
    <source>
        <dbReference type="EMBL" id="TCO80322.1"/>
    </source>
</evidence>
<proteinExistence type="inferred from homology"/>
<keyword evidence="5" id="KW-0762">Sugar transport</keyword>
<feature type="transmembrane region" description="Helical" evidence="11">
    <location>
        <begin position="112"/>
        <end position="137"/>
    </location>
</feature>
<keyword evidence="4 11" id="KW-1003">Cell membrane</keyword>
<keyword evidence="14" id="KW-1185">Reference proteome</keyword>
<feature type="transmembrane region" description="Helical" evidence="11">
    <location>
        <begin position="149"/>
        <end position="174"/>
    </location>
</feature>
<keyword evidence="8 11" id="KW-1133">Transmembrane helix</keyword>
<dbReference type="RefSeq" id="WP_165904153.1">
    <property type="nucleotide sequence ID" value="NZ_SLWY01000015.1"/>
</dbReference>
<feature type="transmembrane region" description="Helical" evidence="11">
    <location>
        <begin position="38"/>
        <end position="59"/>
    </location>
</feature>
<dbReference type="InterPro" id="IPR000412">
    <property type="entry name" value="ABC_2_transport"/>
</dbReference>
<dbReference type="GO" id="GO:0043190">
    <property type="term" value="C:ATP-binding cassette (ABC) transporter complex"/>
    <property type="evidence" value="ECO:0007669"/>
    <property type="project" value="InterPro"/>
</dbReference>
<dbReference type="InterPro" id="IPR047817">
    <property type="entry name" value="ABC2_TM_bact-type"/>
</dbReference>
<protein>
    <recommendedName>
        <fullName evidence="11">Transport permease protein</fullName>
    </recommendedName>
</protein>
<evidence type="ECO:0000256" key="2">
    <source>
        <dbReference type="ARBA" id="ARBA00007783"/>
    </source>
</evidence>
<evidence type="ECO:0000313" key="14">
    <source>
        <dbReference type="Proteomes" id="UP000295765"/>
    </source>
</evidence>
<comment type="caution">
    <text evidence="13">The sequence shown here is derived from an EMBL/GenBank/DDBJ whole genome shotgun (WGS) entry which is preliminary data.</text>
</comment>
<evidence type="ECO:0000256" key="11">
    <source>
        <dbReference type="RuleBase" id="RU361157"/>
    </source>
</evidence>
<dbReference type="GO" id="GO:0140359">
    <property type="term" value="F:ABC-type transporter activity"/>
    <property type="evidence" value="ECO:0007669"/>
    <property type="project" value="InterPro"/>
</dbReference>
<evidence type="ECO:0000259" key="12">
    <source>
        <dbReference type="PROSITE" id="PS51012"/>
    </source>
</evidence>
<dbReference type="PRINTS" id="PR00164">
    <property type="entry name" value="ABC2TRNSPORT"/>
</dbReference>
<gene>
    <name evidence="13" type="ORF">EV699_115100</name>
</gene>
<evidence type="ECO:0000256" key="3">
    <source>
        <dbReference type="ARBA" id="ARBA00022448"/>
    </source>
</evidence>
<dbReference type="EMBL" id="SLWY01000015">
    <property type="protein sequence ID" value="TCO80322.1"/>
    <property type="molecule type" value="Genomic_DNA"/>
</dbReference>
<evidence type="ECO:0000256" key="10">
    <source>
        <dbReference type="ARBA" id="ARBA00023136"/>
    </source>
</evidence>
<name>A0A4R2L3N3_9GAMM</name>
<keyword evidence="10 11" id="KW-0472">Membrane</keyword>
<evidence type="ECO:0000256" key="4">
    <source>
        <dbReference type="ARBA" id="ARBA00022475"/>
    </source>
</evidence>
<accession>A0A4R2L3N3</accession>
<evidence type="ECO:0000256" key="7">
    <source>
        <dbReference type="ARBA" id="ARBA00022903"/>
    </source>
</evidence>
<keyword evidence="7" id="KW-0972">Capsule biogenesis/degradation</keyword>
<comment type="similarity">
    <text evidence="2 11">Belongs to the ABC-2 integral membrane protein family.</text>
</comment>
<reference evidence="13 14" key="1">
    <citation type="submission" date="2019-03" db="EMBL/GenBank/DDBJ databases">
        <title>Genomic Encyclopedia of Type Strains, Phase IV (KMG-IV): sequencing the most valuable type-strain genomes for metagenomic binning, comparative biology and taxonomic classification.</title>
        <authorList>
            <person name="Goeker M."/>
        </authorList>
    </citation>
    <scope>NUCLEOTIDE SEQUENCE [LARGE SCALE GENOMIC DNA]</scope>
    <source>
        <strain evidence="13 14">DSM 25287</strain>
    </source>
</reference>
<evidence type="ECO:0000256" key="6">
    <source>
        <dbReference type="ARBA" id="ARBA00022692"/>
    </source>
</evidence>
<dbReference type="GO" id="GO:0015774">
    <property type="term" value="P:polysaccharide transport"/>
    <property type="evidence" value="ECO:0007669"/>
    <property type="project" value="UniProtKB-KW"/>
</dbReference>
<dbReference type="GO" id="GO:0015920">
    <property type="term" value="P:lipopolysaccharide transport"/>
    <property type="evidence" value="ECO:0007669"/>
    <property type="project" value="TreeGrafter"/>
</dbReference>
<organism evidence="13 14">
    <name type="scientific">Plasticicumulans lactativorans</name>
    <dbReference type="NCBI Taxonomy" id="1133106"/>
    <lineage>
        <taxon>Bacteria</taxon>
        <taxon>Pseudomonadati</taxon>
        <taxon>Pseudomonadota</taxon>
        <taxon>Gammaproteobacteria</taxon>
        <taxon>Candidatus Competibacteraceae</taxon>
        <taxon>Plasticicumulans</taxon>
    </lineage>
</organism>
<feature type="domain" description="ABC transmembrane type-2" evidence="12">
    <location>
        <begin position="36"/>
        <end position="257"/>
    </location>
</feature>
<sequence>MTIDAHVVGQALQVQGRVILAVILRETRTRFGKHRLGYLWALAEPLLQIGVLLLMFTALGRRSPVSGELWLFFVTGIVPWLMFRNLAARVMNAVSGNLALLGYPQVTPLDLMLARIVLEAATMVLVLVVLLLGLAATGRVALPSRPLEVLAALTTLMFLGGGFGMLNAAIAAYLPAYAKVFSAVMRPLYFFSGVFYTAANLPQPARDWLLWNPLLHLIEWLRSGFFPGFDTQHLDRAYVLAWTLVLCFLGLAAERVSRRKAMQA</sequence>
<dbReference type="AlphaFoldDB" id="A0A4R2L3N3"/>
<keyword evidence="9" id="KW-0625">Polysaccharide transport</keyword>
<feature type="transmembrane region" description="Helical" evidence="11">
    <location>
        <begin position="65"/>
        <end position="83"/>
    </location>
</feature>
<feature type="transmembrane region" description="Helical" evidence="11">
    <location>
        <begin position="180"/>
        <end position="201"/>
    </location>
</feature>